<protein>
    <submittedName>
        <fullName evidence="2">Uncharacterized protein</fullName>
    </submittedName>
</protein>
<name>A0A9W7F030_9STRA</name>
<proteinExistence type="predicted"/>
<comment type="caution">
    <text evidence="2">The sequence shown here is derived from an EMBL/GenBank/DDBJ whole genome shotgun (WGS) entry which is preliminary data.</text>
</comment>
<evidence type="ECO:0000256" key="1">
    <source>
        <dbReference type="SAM" id="Phobius"/>
    </source>
</evidence>
<dbReference type="Proteomes" id="UP001165085">
    <property type="component" value="Unassembled WGS sequence"/>
</dbReference>
<sequence>MGYNKSLAAKRGEGSTVIRAPESLYSAIAFVPTLGMPPNVPFAGPACVFLPLFSSGVMSAIAQIAATYYVMLMNIDDKDAFDKANPNESICERDDVSSLLSLICLCVFIMTCLADVQVSFEFLNYINRVPNRIGDEEETKLLNEADTSAISVKKSFMNNNNEECIVETFGAGGFTKMERLWAYFWFLVKIGSEIFVILVGGGFVLHSPDHETLILNAVALAFILDIDDAAYKYSITDLQKG</sequence>
<reference evidence="3" key="1">
    <citation type="journal article" date="2023" name="Commun. Biol.">
        <title>Genome analysis of Parmales, the sister group of diatoms, reveals the evolutionary specialization of diatoms from phago-mixotrophs to photoautotrophs.</title>
        <authorList>
            <person name="Ban H."/>
            <person name="Sato S."/>
            <person name="Yoshikawa S."/>
            <person name="Yamada K."/>
            <person name="Nakamura Y."/>
            <person name="Ichinomiya M."/>
            <person name="Sato N."/>
            <person name="Blanc-Mathieu R."/>
            <person name="Endo H."/>
            <person name="Kuwata A."/>
            <person name="Ogata H."/>
        </authorList>
    </citation>
    <scope>NUCLEOTIDE SEQUENCE [LARGE SCALE GENOMIC DNA]</scope>
    <source>
        <strain evidence="3">NIES 3701</strain>
    </source>
</reference>
<dbReference type="EMBL" id="BRXY01000471">
    <property type="protein sequence ID" value="GMH96692.1"/>
    <property type="molecule type" value="Genomic_DNA"/>
</dbReference>
<feature type="transmembrane region" description="Helical" evidence="1">
    <location>
        <begin position="42"/>
        <end position="70"/>
    </location>
</feature>
<evidence type="ECO:0000313" key="2">
    <source>
        <dbReference type="EMBL" id="GMH96692.1"/>
    </source>
</evidence>
<evidence type="ECO:0000313" key="3">
    <source>
        <dbReference type="Proteomes" id="UP001165085"/>
    </source>
</evidence>
<dbReference type="OrthoDB" id="434904at2759"/>
<organism evidence="2 3">
    <name type="scientific">Triparma strigata</name>
    <dbReference type="NCBI Taxonomy" id="1606541"/>
    <lineage>
        <taxon>Eukaryota</taxon>
        <taxon>Sar</taxon>
        <taxon>Stramenopiles</taxon>
        <taxon>Ochrophyta</taxon>
        <taxon>Bolidophyceae</taxon>
        <taxon>Parmales</taxon>
        <taxon>Triparmaceae</taxon>
        <taxon>Triparma</taxon>
    </lineage>
</organism>
<keyword evidence="1" id="KW-0472">Membrane</keyword>
<keyword evidence="3" id="KW-1185">Reference proteome</keyword>
<accession>A0A9W7F030</accession>
<keyword evidence="1" id="KW-0812">Transmembrane</keyword>
<feature type="transmembrane region" description="Helical" evidence="1">
    <location>
        <begin position="182"/>
        <end position="205"/>
    </location>
</feature>
<dbReference type="AlphaFoldDB" id="A0A9W7F030"/>
<gene>
    <name evidence="2" type="ORF">TrST_g5290</name>
</gene>
<keyword evidence="1" id="KW-1133">Transmembrane helix</keyword>